<protein>
    <recommendedName>
        <fullName evidence="1">HNH nuclease domain-containing protein</fullName>
    </recommendedName>
</protein>
<dbReference type="Pfam" id="PF13392">
    <property type="entry name" value="HNH_3"/>
    <property type="match status" value="1"/>
</dbReference>
<dbReference type="InterPro" id="IPR003615">
    <property type="entry name" value="HNH_nuc"/>
</dbReference>
<dbReference type="Gene3D" id="3.90.75.10">
    <property type="entry name" value="Homing Intron 3 (I-ppo) Encoded Endonuclease, Chain A"/>
    <property type="match status" value="1"/>
</dbReference>
<dbReference type="GO" id="GO:0004519">
    <property type="term" value="F:endonuclease activity"/>
    <property type="evidence" value="ECO:0007669"/>
    <property type="project" value="InterPro"/>
</dbReference>
<evidence type="ECO:0000313" key="2">
    <source>
        <dbReference type="EMBL" id="KKL16299.1"/>
    </source>
</evidence>
<reference evidence="2" key="1">
    <citation type="journal article" date="2015" name="Nature">
        <title>Complex archaea that bridge the gap between prokaryotes and eukaryotes.</title>
        <authorList>
            <person name="Spang A."/>
            <person name="Saw J.H."/>
            <person name="Jorgensen S.L."/>
            <person name="Zaremba-Niedzwiedzka K."/>
            <person name="Martijn J."/>
            <person name="Lind A.E."/>
            <person name="van Eijk R."/>
            <person name="Schleper C."/>
            <person name="Guy L."/>
            <person name="Ettema T.J."/>
        </authorList>
    </citation>
    <scope>NUCLEOTIDE SEQUENCE</scope>
</reference>
<accession>A0A0F9B310</accession>
<evidence type="ECO:0000259" key="1">
    <source>
        <dbReference type="Pfam" id="PF13392"/>
    </source>
</evidence>
<dbReference type="EMBL" id="LAZR01039718">
    <property type="protein sequence ID" value="KKL16299.1"/>
    <property type="molecule type" value="Genomic_DNA"/>
</dbReference>
<name>A0A0F9B310_9ZZZZ</name>
<comment type="caution">
    <text evidence="2">The sequence shown here is derived from an EMBL/GenBank/DDBJ whole genome shotgun (WGS) entry which is preliminary data.</text>
</comment>
<organism evidence="2">
    <name type="scientific">marine sediment metagenome</name>
    <dbReference type="NCBI Taxonomy" id="412755"/>
    <lineage>
        <taxon>unclassified sequences</taxon>
        <taxon>metagenomes</taxon>
        <taxon>ecological metagenomes</taxon>
    </lineage>
</organism>
<dbReference type="InterPro" id="IPR044930">
    <property type="entry name" value="Homing_endonuclease_His-Me"/>
</dbReference>
<feature type="domain" description="HNH nuclease" evidence="1">
    <location>
        <begin position="73"/>
        <end position="115"/>
    </location>
</feature>
<dbReference type="SUPFAM" id="SSF54060">
    <property type="entry name" value="His-Me finger endonucleases"/>
    <property type="match status" value="1"/>
</dbReference>
<dbReference type="InterPro" id="IPR044925">
    <property type="entry name" value="His-Me_finger_sf"/>
</dbReference>
<proteinExistence type="predicted"/>
<gene>
    <name evidence="2" type="ORF">LCGC14_2496980</name>
</gene>
<dbReference type="AlphaFoldDB" id="A0A0F9B310"/>
<sequence length="176" mass="20357">MKPVCVDCGVPNERRARRCRACYRAYRGRTALERFWAKVDLNGPLWNSTPCWPWAAGLVDGYGKFWVNGRHVRAHRFAYETYVGPIPEGMELDHLCRNRACVNWEHMEVVVHQVNILRGIAPSALNAAKTHCPEGHPLDGLNTLIWGGKRRCRTCHREWARKRYHANIQQESQVAR</sequence>